<gene>
    <name evidence="1" type="ORF">KC01_LOCUS14244</name>
</gene>
<evidence type="ECO:0000313" key="2">
    <source>
        <dbReference type="Proteomes" id="UP001497482"/>
    </source>
</evidence>
<accession>A0AAV2K1T9</accession>
<keyword evidence="2" id="KW-1185">Reference proteome</keyword>
<sequence>MALYFKSDRTKPDGSFKVYDINRLKDILGHDLCSQLLFIHAMTGCDTTSRIFGVGKKSAFQKLVKGDPVLQSCANAFTIPNQTTQIIEDLGCQVMSFLFGGKHADSLETMRYNIFSKKVVSSSSFVTPERLPPTESATKLHCRRVYYQIMVWMGMEEGMDAMKWGWKLLDNRFVPLMSRMNAAPDSLLQVIHCNCSAACKTLRCSCRRYGLPCTTVCGPCQLEECDNPHNKFLPEESDDEDEQ</sequence>
<dbReference type="PANTHER" id="PTHR46704">
    <property type="entry name" value="CXC DOMAIN-CONTAINING PROTEIN-RELATED"/>
    <property type="match status" value="1"/>
</dbReference>
<dbReference type="Proteomes" id="UP001497482">
    <property type="component" value="Chromosome 16"/>
</dbReference>
<dbReference type="EMBL" id="OZ035838">
    <property type="protein sequence ID" value="CAL1583817.1"/>
    <property type="molecule type" value="Genomic_DNA"/>
</dbReference>
<dbReference type="PANTHER" id="PTHR46704:SF1">
    <property type="entry name" value="TELOMERE LENGTH REGULATION PROTEIN TEL2 HOMOLOG"/>
    <property type="match status" value="1"/>
</dbReference>
<organism evidence="1 2">
    <name type="scientific">Knipowitschia caucasica</name>
    <name type="common">Caucasian dwarf goby</name>
    <name type="synonym">Pomatoschistus caucasicus</name>
    <dbReference type="NCBI Taxonomy" id="637954"/>
    <lineage>
        <taxon>Eukaryota</taxon>
        <taxon>Metazoa</taxon>
        <taxon>Chordata</taxon>
        <taxon>Craniata</taxon>
        <taxon>Vertebrata</taxon>
        <taxon>Euteleostomi</taxon>
        <taxon>Actinopterygii</taxon>
        <taxon>Neopterygii</taxon>
        <taxon>Teleostei</taxon>
        <taxon>Neoteleostei</taxon>
        <taxon>Acanthomorphata</taxon>
        <taxon>Gobiaria</taxon>
        <taxon>Gobiiformes</taxon>
        <taxon>Gobioidei</taxon>
        <taxon>Gobiidae</taxon>
        <taxon>Gobiinae</taxon>
        <taxon>Knipowitschia</taxon>
    </lineage>
</organism>
<proteinExistence type="predicted"/>
<reference evidence="1 2" key="1">
    <citation type="submission" date="2024-04" db="EMBL/GenBank/DDBJ databases">
        <authorList>
            <person name="Waldvogel A.-M."/>
            <person name="Schoenle A."/>
        </authorList>
    </citation>
    <scope>NUCLEOTIDE SEQUENCE [LARGE SCALE GENOMIC DNA]</scope>
</reference>
<dbReference type="AlphaFoldDB" id="A0AAV2K1T9"/>
<name>A0AAV2K1T9_KNICA</name>
<protein>
    <recommendedName>
        <fullName evidence="3">Tesmin/TSO1-like CXC domain-containing protein</fullName>
    </recommendedName>
</protein>
<evidence type="ECO:0000313" key="1">
    <source>
        <dbReference type="EMBL" id="CAL1583817.1"/>
    </source>
</evidence>
<evidence type="ECO:0008006" key="3">
    <source>
        <dbReference type="Google" id="ProtNLM"/>
    </source>
</evidence>